<dbReference type="InterPro" id="IPR006311">
    <property type="entry name" value="TAT_signal"/>
</dbReference>
<keyword evidence="3" id="KW-0732">Signal</keyword>
<dbReference type="PROSITE" id="PS51318">
    <property type="entry name" value="TAT"/>
    <property type="match status" value="1"/>
</dbReference>
<proteinExistence type="inferred from homology"/>
<accession>A0ABV6P5K2</accession>
<dbReference type="CDD" id="cd13844">
    <property type="entry name" value="CuRO_1_BOD_CotA_like"/>
    <property type="match status" value="1"/>
</dbReference>
<dbReference type="InterPro" id="IPR008972">
    <property type="entry name" value="Cupredoxin"/>
</dbReference>
<feature type="chain" id="PRO_5046830505" evidence="3">
    <location>
        <begin position="27"/>
        <end position="710"/>
    </location>
</feature>
<protein>
    <submittedName>
        <fullName evidence="5">Multicopper oxidase family protein</fullName>
    </submittedName>
</protein>
<dbReference type="Pfam" id="PF07731">
    <property type="entry name" value="Cu-oxidase_2"/>
    <property type="match status" value="1"/>
</dbReference>
<dbReference type="CDD" id="cd13868">
    <property type="entry name" value="CuRO_2_CotA_like"/>
    <property type="match status" value="1"/>
</dbReference>
<dbReference type="InterPro" id="IPR011706">
    <property type="entry name" value="Cu-oxidase_C"/>
</dbReference>
<evidence type="ECO:0000256" key="2">
    <source>
        <dbReference type="SAM" id="MobiDB-lite"/>
    </source>
</evidence>
<feature type="region of interest" description="Disordered" evidence="2">
    <location>
        <begin position="18"/>
        <end position="67"/>
    </location>
</feature>
<dbReference type="EMBL" id="JBHLUE010000034">
    <property type="protein sequence ID" value="MFC0568300.1"/>
    <property type="molecule type" value="Genomic_DNA"/>
</dbReference>
<evidence type="ECO:0000313" key="5">
    <source>
        <dbReference type="EMBL" id="MFC0568300.1"/>
    </source>
</evidence>
<dbReference type="Proteomes" id="UP001589894">
    <property type="component" value="Unassembled WGS sequence"/>
</dbReference>
<reference evidence="5 6" key="1">
    <citation type="submission" date="2024-09" db="EMBL/GenBank/DDBJ databases">
        <authorList>
            <person name="Sun Q."/>
            <person name="Mori K."/>
        </authorList>
    </citation>
    <scope>NUCLEOTIDE SEQUENCE [LARGE SCALE GENOMIC DNA]</scope>
    <source>
        <strain evidence="5 6">TBRC 2205</strain>
    </source>
</reference>
<keyword evidence="6" id="KW-1185">Reference proteome</keyword>
<feature type="domain" description="Plastocyanin-like" evidence="4">
    <location>
        <begin position="571"/>
        <end position="664"/>
    </location>
</feature>
<dbReference type="RefSeq" id="WP_377343779.1">
    <property type="nucleotide sequence ID" value="NZ_JBHLUE010000034.1"/>
</dbReference>
<feature type="compositionally biased region" description="Low complexity" evidence="2">
    <location>
        <begin position="20"/>
        <end position="30"/>
    </location>
</feature>
<sequence>MDRRTLLAAGAAGGAGILLGGPAALAADGGHPPRPPAGGRPPRPPGGGHGPRPPDGGQAPPLDPTTIPKYVTVLPLTAPMPVSGRHGGIDEYQIAMRQFAQQVLPKGMPRTTVWGYGSLSHPDTFRFPGRIIEARYGRPVRVDWVNDLVDRRGRYLPHLLAVDQTIHWANPPGGIAGRDSTPTFTSTPGPYTGPVPLVTHLHGALTQQESDGYAEAWYLPRACDIPRGYARVGSWYDRFQAAFADRYGVRWRPGSATFQYPNEQPAAFLWYHDHVLGMTRLNIYAGLAGGYILRGGPSDLPAGTLPGTTAAAQRDGRPGPGHYEIPLVIQDRSFRTDGSLFYPESRAFFDGYTGPYIPYTDVPPIWNPEFFSDTMVVNGATWPVLPVERRRYRLRLLNGCNSRSLILSIAANPTARPAQPVLPFWQIGTRNSFLPDPVRVEKLVMGNAYRVDAIVDFSNVPEGTELYLVNEGPDAPLSGYDNPGEPTNPQTTGQVLKFVVGARQGTDRSAPPDHLSLPPVPTLRQAVRTRKLALLEQENPDVGPVEVLLGIVDENGTAVPLEWDAPVTEIATMGENEIWEFHNTTADAHPIHLHDTQFRLIGRGPDGTTPPAPQELGLIDTILAYPNEITRILARFANPGRYVWHCHIVEHEDNEMMRPIDVLPAGAPRTGDGGAAGGVKVGLAAAGAATVAVAGAAAAVVIKRLGDRAD</sequence>
<feature type="compositionally biased region" description="Pro residues" evidence="2">
    <location>
        <begin position="32"/>
        <end position="45"/>
    </location>
</feature>
<dbReference type="SUPFAM" id="SSF49503">
    <property type="entry name" value="Cupredoxins"/>
    <property type="match status" value="3"/>
</dbReference>
<gene>
    <name evidence="5" type="ORF">ACFFHU_29700</name>
</gene>
<comment type="caution">
    <text evidence="5">The sequence shown here is derived from an EMBL/GenBank/DDBJ whole genome shotgun (WGS) entry which is preliminary data.</text>
</comment>
<evidence type="ECO:0000256" key="1">
    <source>
        <dbReference type="ARBA" id="ARBA00010609"/>
    </source>
</evidence>
<feature type="signal peptide" evidence="3">
    <location>
        <begin position="1"/>
        <end position="26"/>
    </location>
</feature>
<name>A0ABV6P5K2_9ACTN</name>
<evidence type="ECO:0000313" key="6">
    <source>
        <dbReference type="Proteomes" id="UP001589894"/>
    </source>
</evidence>
<comment type="similarity">
    <text evidence="1">Belongs to the multicopper oxidase family.</text>
</comment>
<evidence type="ECO:0000256" key="3">
    <source>
        <dbReference type="SAM" id="SignalP"/>
    </source>
</evidence>
<dbReference type="PANTHER" id="PTHR48267">
    <property type="entry name" value="CUPREDOXIN SUPERFAMILY PROTEIN"/>
    <property type="match status" value="1"/>
</dbReference>
<dbReference type="Gene3D" id="2.60.40.420">
    <property type="entry name" value="Cupredoxins - blue copper proteins"/>
    <property type="match status" value="3"/>
</dbReference>
<organism evidence="5 6">
    <name type="scientific">Plantactinospora siamensis</name>
    <dbReference type="NCBI Taxonomy" id="555372"/>
    <lineage>
        <taxon>Bacteria</taxon>
        <taxon>Bacillati</taxon>
        <taxon>Actinomycetota</taxon>
        <taxon>Actinomycetes</taxon>
        <taxon>Micromonosporales</taxon>
        <taxon>Micromonosporaceae</taxon>
        <taxon>Plantactinospora</taxon>
    </lineage>
</organism>
<dbReference type="InterPro" id="IPR045087">
    <property type="entry name" value="Cu-oxidase_fam"/>
</dbReference>
<evidence type="ECO:0000259" key="4">
    <source>
        <dbReference type="Pfam" id="PF07731"/>
    </source>
</evidence>
<dbReference type="PANTHER" id="PTHR48267:SF1">
    <property type="entry name" value="BILIRUBIN OXIDASE"/>
    <property type="match status" value="1"/>
</dbReference>